<evidence type="ECO:0000256" key="4">
    <source>
        <dbReference type="ARBA" id="ARBA00023125"/>
    </source>
</evidence>
<dbReference type="CDD" id="cd12148">
    <property type="entry name" value="fungal_TF_MHR"/>
    <property type="match status" value="1"/>
</dbReference>
<dbReference type="PANTHER" id="PTHR31313:SF4">
    <property type="entry name" value="CONIDIAL DEVELOPMENT PROTEIN FLUFFY"/>
    <property type="match status" value="1"/>
</dbReference>
<dbReference type="PANTHER" id="PTHR31313">
    <property type="entry name" value="TY1 ENHANCER ACTIVATOR"/>
    <property type="match status" value="1"/>
</dbReference>
<sequence length="630" mass="68709">MASQCNTQDSCDRCEAAGQNCVFDRSRRLSKDDLRAEIQRLKQSNEEQDALLDTLSSRDYRGSYNLVTQDLLDDSKTRQAVFQELVNIKPGKVHHAGSSVERPSQTVSATESGSDMPPAVSPRCHGTLSLPQPQAQPLSPSGAANSIWSSPCHSERNLLVEASEADNFAALGLRLSSVRRWILSTSPSTASDDLSLSRIDKWTRTGWTVGFVQQLLNSLILWDYLPFCLLCKDPFLQDYTAGRDRYCSSALVNALLALATRIISKDQYELQQQDGGYGSNEISPFAQRWSGGDSFFEEAEALLNEEPLTSLPNIQALGILALYHVSCGREANAKALAEDFAAAMTDLCLREPLVGKQEERYACVRATAYCGAVSLLRILRLTSAQSGTIYANMVQDDGVSLDQGPGNYETCSGDPLAKSDPNVVRDAQGLQLSHLQSIPAKIFQLTEWVYKVLASSQLHSPNTHASVSEVMAVYTKCLDWYQSFFALLKTDESNSPFVLFVHRNDSEASGSIYYQYCLLCLFRPFMGVVFENLDVQPRQIGLQAAQSIVALSQSYAAIFSQGRTYPFGPYFVSASGQLSLAVEAVSRRLLNSTLLSLSAPSPVIGPRYSTTASGNSGNSGGSVSRGCGQG</sequence>
<keyword evidence="3" id="KW-0805">Transcription regulation</keyword>
<gene>
    <name evidence="9" type="ORF">HIM_11497</name>
</gene>
<dbReference type="Proteomes" id="UP000054481">
    <property type="component" value="Unassembled WGS sequence"/>
</dbReference>
<dbReference type="GO" id="GO:0046872">
    <property type="term" value="F:metal ion binding"/>
    <property type="evidence" value="ECO:0007669"/>
    <property type="project" value="UniProtKB-KW"/>
</dbReference>
<keyword evidence="7" id="KW-0175">Coiled coil</keyword>
<reference evidence="9 10" key="1">
    <citation type="journal article" date="2014" name="Genome Biol. Evol.">
        <title>Comparative genomics and transcriptomics analyses reveal divergent lifestyle features of nematode endoparasitic fungus Hirsutella minnesotensis.</title>
        <authorList>
            <person name="Lai Y."/>
            <person name="Liu K."/>
            <person name="Zhang X."/>
            <person name="Zhang X."/>
            <person name="Li K."/>
            <person name="Wang N."/>
            <person name="Shu C."/>
            <person name="Wu Y."/>
            <person name="Wang C."/>
            <person name="Bushley K.E."/>
            <person name="Xiang M."/>
            <person name="Liu X."/>
        </authorList>
    </citation>
    <scope>NUCLEOTIDE SEQUENCE [LARGE SCALE GENOMIC DNA]</scope>
    <source>
        <strain evidence="9 10">3608</strain>
    </source>
</reference>
<keyword evidence="5" id="KW-0804">Transcription</keyword>
<evidence type="ECO:0000256" key="1">
    <source>
        <dbReference type="ARBA" id="ARBA00022723"/>
    </source>
</evidence>
<organism evidence="9 10">
    <name type="scientific">Hirsutella minnesotensis 3608</name>
    <dbReference type="NCBI Taxonomy" id="1043627"/>
    <lineage>
        <taxon>Eukaryota</taxon>
        <taxon>Fungi</taxon>
        <taxon>Dikarya</taxon>
        <taxon>Ascomycota</taxon>
        <taxon>Pezizomycotina</taxon>
        <taxon>Sordariomycetes</taxon>
        <taxon>Hypocreomycetidae</taxon>
        <taxon>Hypocreales</taxon>
        <taxon>Ophiocordycipitaceae</taxon>
        <taxon>Hirsutella</taxon>
    </lineage>
</organism>
<evidence type="ECO:0000256" key="7">
    <source>
        <dbReference type="SAM" id="Coils"/>
    </source>
</evidence>
<feature type="region of interest" description="Disordered" evidence="8">
    <location>
        <begin position="93"/>
        <end position="123"/>
    </location>
</feature>
<accession>A0A0F7ZWK0</accession>
<dbReference type="AlphaFoldDB" id="A0A0F7ZWK0"/>
<evidence type="ECO:0000313" key="9">
    <source>
        <dbReference type="EMBL" id="KJZ69107.1"/>
    </source>
</evidence>
<name>A0A0F7ZWK0_9HYPO</name>
<evidence type="ECO:0000313" key="10">
    <source>
        <dbReference type="Proteomes" id="UP000054481"/>
    </source>
</evidence>
<evidence type="ECO:0008006" key="11">
    <source>
        <dbReference type="Google" id="ProtNLM"/>
    </source>
</evidence>
<keyword evidence="6" id="KW-0539">Nucleus</keyword>
<protein>
    <recommendedName>
        <fullName evidence="11">Transcription factor domain-containing protein</fullName>
    </recommendedName>
</protein>
<dbReference type="OrthoDB" id="4925511at2759"/>
<evidence type="ECO:0000256" key="8">
    <source>
        <dbReference type="SAM" id="MobiDB-lite"/>
    </source>
</evidence>
<keyword evidence="1" id="KW-0479">Metal-binding</keyword>
<dbReference type="GO" id="GO:0003677">
    <property type="term" value="F:DNA binding"/>
    <property type="evidence" value="ECO:0007669"/>
    <property type="project" value="UniProtKB-KW"/>
</dbReference>
<evidence type="ECO:0000256" key="3">
    <source>
        <dbReference type="ARBA" id="ARBA00023015"/>
    </source>
</evidence>
<keyword evidence="2" id="KW-0862">Zinc</keyword>
<feature type="region of interest" description="Disordered" evidence="8">
    <location>
        <begin position="608"/>
        <end position="630"/>
    </location>
</feature>
<keyword evidence="4" id="KW-0238">DNA-binding</keyword>
<dbReference type="EMBL" id="KQ030764">
    <property type="protein sequence ID" value="KJZ69107.1"/>
    <property type="molecule type" value="Genomic_DNA"/>
</dbReference>
<feature type="coiled-coil region" evidence="7">
    <location>
        <begin position="31"/>
        <end position="58"/>
    </location>
</feature>
<dbReference type="InterPro" id="IPR051615">
    <property type="entry name" value="Transcr_Regulatory_Elem"/>
</dbReference>
<proteinExistence type="predicted"/>
<feature type="compositionally biased region" description="Low complexity" evidence="8">
    <location>
        <begin position="609"/>
        <end position="630"/>
    </location>
</feature>
<feature type="compositionally biased region" description="Polar residues" evidence="8">
    <location>
        <begin position="101"/>
        <end position="113"/>
    </location>
</feature>
<evidence type="ECO:0000256" key="5">
    <source>
        <dbReference type="ARBA" id="ARBA00023163"/>
    </source>
</evidence>
<evidence type="ECO:0000256" key="6">
    <source>
        <dbReference type="ARBA" id="ARBA00023242"/>
    </source>
</evidence>
<evidence type="ECO:0000256" key="2">
    <source>
        <dbReference type="ARBA" id="ARBA00022833"/>
    </source>
</evidence>
<keyword evidence="10" id="KW-1185">Reference proteome</keyword>